<feature type="compositionally biased region" description="Basic and acidic residues" evidence="1">
    <location>
        <begin position="239"/>
        <end position="264"/>
    </location>
</feature>
<dbReference type="AlphaFoldDB" id="A0A8J8NEJ7"/>
<organism evidence="2 3">
    <name type="scientific">Halteria grandinella</name>
    <dbReference type="NCBI Taxonomy" id="5974"/>
    <lineage>
        <taxon>Eukaryota</taxon>
        <taxon>Sar</taxon>
        <taxon>Alveolata</taxon>
        <taxon>Ciliophora</taxon>
        <taxon>Intramacronucleata</taxon>
        <taxon>Spirotrichea</taxon>
        <taxon>Stichotrichia</taxon>
        <taxon>Sporadotrichida</taxon>
        <taxon>Halteriidae</taxon>
        <taxon>Halteria</taxon>
    </lineage>
</organism>
<feature type="compositionally biased region" description="Basic residues" evidence="1">
    <location>
        <begin position="1"/>
        <end position="10"/>
    </location>
</feature>
<evidence type="ECO:0000313" key="2">
    <source>
        <dbReference type="EMBL" id="TNV72910.1"/>
    </source>
</evidence>
<feature type="region of interest" description="Disordered" evidence="1">
    <location>
        <begin position="197"/>
        <end position="216"/>
    </location>
</feature>
<name>A0A8J8NEJ7_HALGN</name>
<feature type="compositionally biased region" description="Acidic residues" evidence="1">
    <location>
        <begin position="423"/>
        <end position="433"/>
    </location>
</feature>
<comment type="caution">
    <text evidence="2">The sequence shown here is derived from an EMBL/GenBank/DDBJ whole genome shotgun (WGS) entry which is preliminary data.</text>
</comment>
<reference evidence="2" key="1">
    <citation type="submission" date="2019-06" db="EMBL/GenBank/DDBJ databases">
        <authorList>
            <person name="Zheng W."/>
        </authorList>
    </citation>
    <scope>NUCLEOTIDE SEQUENCE</scope>
    <source>
        <strain evidence="2">QDHG01</strain>
    </source>
</reference>
<feature type="compositionally biased region" description="Basic and acidic residues" evidence="1">
    <location>
        <begin position="396"/>
        <end position="416"/>
    </location>
</feature>
<feature type="compositionally biased region" description="Acidic residues" evidence="1">
    <location>
        <begin position="222"/>
        <end position="238"/>
    </location>
</feature>
<gene>
    <name evidence="2" type="ORF">FGO68_gene9681</name>
</gene>
<feature type="region of interest" description="Disordered" evidence="1">
    <location>
        <begin position="1"/>
        <end position="60"/>
    </location>
</feature>
<feature type="compositionally biased region" description="Polar residues" evidence="1">
    <location>
        <begin position="19"/>
        <end position="37"/>
    </location>
</feature>
<feature type="compositionally biased region" description="Basic and acidic residues" evidence="1">
    <location>
        <begin position="434"/>
        <end position="446"/>
    </location>
</feature>
<feature type="region of interest" description="Disordered" evidence="1">
    <location>
        <begin position="295"/>
        <end position="372"/>
    </location>
</feature>
<evidence type="ECO:0000256" key="1">
    <source>
        <dbReference type="SAM" id="MobiDB-lite"/>
    </source>
</evidence>
<sequence length="446" mass="50689">MTIHGFKKTASKPADDLKQTQGTIKSNNTPLRQNSSLQREESPGPMARQQSIKSEYLATGQDPFKATQAKTLLPAQGTGTSFYNSIQAQKLQEALQLEELQKQLVRIFGENTVISPNFQAEGDEGLRISKDSVDLITQMQQKPATPILRQRTLEQTKQLSITSPSQLIDILEQTHESASEKLALSIDQQNQQLANLKYQSSHGGEQSQQISSRPGTVLEEEFLTNRDDEDEDASEYAEEERKQREREIEEAEQKRIRPQRDESPSKLASFKQQSSVNEMQETLKLIQQVTSSILDKSAQPYKSKAHVTRIPKPQESSPNMSAKKGKLVIPRSAIQLPPKQQVAKPTQEKIEEEEDEDASEEDEPTEGNRLSNLDKILMNISQQKEKCMSLSWRLKTIHEERVGEDTEYITQKERNKINLGQVDSDEDEEEDDCIERSHTSRELEQF</sequence>
<proteinExistence type="predicted"/>
<accession>A0A8J8NEJ7</accession>
<evidence type="ECO:0000313" key="3">
    <source>
        <dbReference type="Proteomes" id="UP000785679"/>
    </source>
</evidence>
<feature type="region of interest" description="Disordered" evidence="1">
    <location>
        <begin position="222"/>
        <end position="278"/>
    </location>
</feature>
<feature type="compositionally biased region" description="Polar residues" evidence="1">
    <location>
        <begin position="197"/>
        <end position="214"/>
    </location>
</feature>
<dbReference type="Proteomes" id="UP000785679">
    <property type="component" value="Unassembled WGS sequence"/>
</dbReference>
<dbReference type="EMBL" id="RRYP01020490">
    <property type="protein sequence ID" value="TNV72910.1"/>
    <property type="molecule type" value="Genomic_DNA"/>
</dbReference>
<feature type="compositionally biased region" description="Acidic residues" evidence="1">
    <location>
        <begin position="350"/>
        <end position="365"/>
    </location>
</feature>
<protein>
    <submittedName>
        <fullName evidence="2">Uncharacterized protein</fullName>
    </submittedName>
</protein>
<feature type="region of interest" description="Disordered" evidence="1">
    <location>
        <begin position="395"/>
        <end position="446"/>
    </location>
</feature>
<keyword evidence="3" id="KW-1185">Reference proteome</keyword>